<dbReference type="SUPFAM" id="SSF55874">
    <property type="entry name" value="ATPase domain of HSP90 chaperone/DNA topoisomerase II/histidine kinase"/>
    <property type="match status" value="1"/>
</dbReference>
<protein>
    <recommendedName>
        <fullName evidence="2">histidine kinase</fullName>
        <ecNumber evidence="2">2.7.13.3</ecNumber>
    </recommendedName>
</protein>
<feature type="domain" description="Histidine kinase" evidence="5">
    <location>
        <begin position="150"/>
        <end position="362"/>
    </location>
</feature>
<comment type="catalytic activity">
    <reaction evidence="1">
        <text>ATP + protein L-histidine = ADP + protein N-phospho-L-histidine.</text>
        <dbReference type="EC" id="2.7.13.3"/>
    </reaction>
</comment>
<dbReference type="Gene3D" id="1.10.287.130">
    <property type="match status" value="1"/>
</dbReference>
<dbReference type="OrthoDB" id="109585at2"/>
<organism evidence="7 8">
    <name type="scientific">Dyadobacter jejuensis</name>
    <dbReference type="NCBI Taxonomy" id="1082580"/>
    <lineage>
        <taxon>Bacteria</taxon>
        <taxon>Pseudomonadati</taxon>
        <taxon>Bacteroidota</taxon>
        <taxon>Cytophagia</taxon>
        <taxon>Cytophagales</taxon>
        <taxon>Spirosomataceae</taxon>
        <taxon>Dyadobacter</taxon>
    </lineage>
</organism>
<dbReference type="InterPro" id="IPR003594">
    <property type="entry name" value="HATPase_dom"/>
</dbReference>
<gene>
    <name evidence="7" type="ORF">CLV98_10744</name>
</gene>
<dbReference type="InterPro" id="IPR011006">
    <property type="entry name" value="CheY-like_superfamily"/>
</dbReference>
<keyword evidence="7" id="KW-0808">Transferase</keyword>
<reference evidence="7 8" key="1">
    <citation type="submission" date="2018-03" db="EMBL/GenBank/DDBJ databases">
        <title>Genomic Encyclopedia of Archaeal and Bacterial Type Strains, Phase II (KMG-II): from individual species to whole genera.</title>
        <authorList>
            <person name="Goeker M."/>
        </authorList>
    </citation>
    <scope>NUCLEOTIDE SEQUENCE [LARGE SCALE GENOMIC DNA]</scope>
    <source>
        <strain evidence="7 8">DSM 100346</strain>
    </source>
</reference>
<dbReference type="Proteomes" id="UP000245880">
    <property type="component" value="Unassembled WGS sequence"/>
</dbReference>
<evidence type="ECO:0000313" key="7">
    <source>
        <dbReference type="EMBL" id="PWJ57337.1"/>
    </source>
</evidence>
<dbReference type="Gene3D" id="3.30.565.10">
    <property type="entry name" value="Histidine kinase-like ATPase, C-terminal domain"/>
    <property type="match status" value="1"/>
</dbReference>
<dbReference type="Pfam" id="PF00512">
    <property type="entry name" value="HisKA"/>
    <property type="match status" value="1"/>
</dbReference>
<evidence type="ECO:0000256" key="4">
    <source>
        <dbReference type="PROSITE-ProRule" id="PRU00169"/>
    </source>
</evidence>
<dbReference type="SUPFAM" id="SSF52172">
    <property type="entry name" value="CheY-like"/>
    <property type="match status" value="1"/>
</dbReference>
<evidence type="ECO:0000313" key="8">
    <source>
        <dbReference type="Proteomes" id="UP000245880"/>
    </source>
</evidence>
<dbReference type="AlphaFoldDB" id="A0A316B432"/>
<sequence>MNEHKIKLLYIDDEEHNLHSFKATFRKQYEIYTTVSVIEAEQLLDTHVIHVVLADQRMPVMTGVQFFEKIRDKFPDVIRILITGHTDISAAIDAINKGEVFRFIDKPWDYKYVQNAITHGYEIYRTKEELRQRNIELEKANEELDKFVYSASHDLRAPLMSILGIVNLALIDDDLSSQNEYLELIRQSVKKLDTFVINIIDYYKNARGVPVISEIHFDELVTDVLATIQYLPEREKVVINTHIEQDKVFYSDAMKLRIIFNNLINNAIKFQDDKKADKKVNLTVTCTAQQVQIKIEDNGIGISEDDRINIFKMFYRAGAIKSGSGIGLYIVQEAVNKLGGEIDTTSVIGKGSIFNVLIPSINNAQP</sequence>
<dbReference type="InterPro" id="IPR036097">
    <property type="entry name" value="HisK_dim/P_sf"/>
</dbReference>
<dbReference type="InterPro" id="IPR005467">
    <property type="entry name" value="His_kinase_dom"/>
</dbReference>
<dbReference type="PROSITE" id="PS50109">
    <property type="entry name" value="HIS_KIN"/>
    <property type="match status" value="1"/>
</dbReference>
<dbReference type="PANTHER" id="PTHR43547:SF2">
    <property type="entry name" value="HYBRID SIGNAL TRANSDUCTION HISTIDINE KINASE C"/>
    <property type="match status" value="1"/>
</dbReference>
<dbReference type="Pfam" id="PF00072">
    <property type="entry name" value="Response_reg"/>
    <property type="match status" value="1"/>
</dbReference>
<dbReference type="PRINTS" id="PR00344">
    <property type="entry name" value="BCTRLSENSOR"/>
</dbReference>
<dbReference type="EC" id="2.7.13.3" evidence="2"/>
<dbReference type="GO" id="GO:0000155">
    <property type="term" value="F:phosphorelay sensor kinase activity"/>
    <property type="evidence" value="ECO:0007669"/>
    <property type="project" value="InterPro"/>
</dbReference>
<dbReference type="PANTHER" id="PTHR43547">
    <property type="entry name" value="TWO-COMPONENT HISTIDINE KINASE"/>
    <property type="match status" value="1"/>
</dbReference>
<dbReference type="RefSeq" id="WP_109674994.1">
    <property type="nucleotide sequence ID" value="NZ_QGDT01000007.1"/>
</dbReference>
<comment type="caution">
    <text evidence="7">The sequence shown here is derived from an EMBL/GenBank/DDBJ whole genome shotgun (WGS) entry which is preliminary data.</text>
</comment>
<keyword evidence="7" id="KW-0418">Kinase</keyword>
<dbReference type="InterPro" id="IPR001789">
    <property type="entry name" value="Sig_transdc_resp-reg_receiver"/>
</dbReference>
<dbReference type="EMBL" id="QGDT01000007">
    <property type="protein sequence ID" value="PWJ57337.1"/>
    <property type="molecule type" value="Genomic_DNA"/>
</dbReference>
<name>A0A316B432_9BACT</name>
<dbReference type="CDD" id="cd00082">
    <property type="entry name" value="HisKA"/>
    <property type="match status" value="1"/>
</dbReference>
<dbReference type="InterPro" id="IPR003661">
    <property type="entry name" value="HisK_dim/P_dom"/>
</dbReference>
<proteinExistence type="predicted"/>
<keyword evidence="8" id="KW-1185">Reference proteome</keyword>
<dbReference type="Gene3D" id="3.40.50.2300">
    <property type="match status" value="1"/>
</dbReference>
<evidence type="ECO:0000259" key="6">
    <source>
        <dbReference type="PROSITE" id="PS50110"/>
    </source>
</evidence>
<dbReference type="Pfam" id="PF02518">
    <property type="entry name" value="HATPase_c"/>
    <property type="match status" value="1"/>
</dbReference>
<evidence type="ECO:0000256" key="3">
    <source>
        <dbReference type="ARBA" id="ARBA00022553"/>
    </source>
</evidence>
<evidence type="ECO:0000259" key="5">
    <source>
        <dbReference type="PROSITE" id="PS50109"/>
    </source>
</evidence>
<feature type="domain" description="Response regulatory" evidence="6">
    <location>
        <begin position="7"/>
        <end position="121"/>
    </location>
</feature>
<dbReference type="SMART" id="SM00448">
    <property type="entry name" value="REC"/>
    <property type="match status" value="1"/>
</dbReference>
<dbReference type="SMART" id="SM00388">
    <property type="entry name" value="HisKA"/>
    <property type="match status" value="1"/>
</dbReference>
<accession>A0A316B432</accession>
<dbReference type="SMART" id="SM00387">
    <property type="entry name" value="HATPase_c"/>
    <property type="match status" value="1"/>
</dbReference>
<evidence type="ECO:0000256" key="2">
    <source>
        <dbReference type="ARBA" id="ARBA00012438"/>
    </source>
</evidence>
<dbReference type="InterPro" id="IPR004358">
    <property type="entry name" value="Sig_transdc_His_kin-like_C"/>
</dbReference>
<keyword evidence="3 4" id="KW-0597">Phosphoprotein</keyword>
<feature type="modified residue" description="4-aspartylphosphate" evidence="4">
    <location>
        <position position="55"/>
    </location>
</feature>
<dbReference type="SUPFAM" id="SSF47384">
    <property type="entry name" value="Homodimeric domain of signal transducing histidine kinase"/>
    <property type="match status" value="1"/>
</dbReference>
<dbReference type="CDD" id="cd00075">
    <property type="entry name" value="HATPase"/>
    <property type="match status" value="1"/>
</dbReference>
<dbReference type="PROSITE" id="PS50110">
    <property type="entry name" value="RESPONSE_REGULATORY"/>
    <property type="match status" value="1"/>
</dbReference>
<evidence type="ECO:0000256" key="1">
    <source>
        <dbReference type="ARBA" id="ARBA00000085"/>
    </source>
</evidence>
<dbReference type="InterPro" id="IPR036890">
    <property type="entry name" value="HATPase_C_sf"/>
</dbReference>
<dbReference type="CDD" id="cd17569">
    <property type="entry name" value="REC_HupR-like"/>
    <property type="match status" value="1"/>
</dbReference>